<keyword evidence="3" id="KW-0732">Signal</keyword>
<evidence type="ECO:0000256" key="1">
    <source>
        <dbReference type="SAM" id="MobiDB-lite"/>
    </source>
</evidence>
<proteinExistence type="predicted"/>
<accession>A0A165A4G8</accession>
<gene>
    <name evidence="4" type="ORF">L228DRAFT_285329</name>
</gene>
<dbReference type="EMBL" id="KV407464">
    <property type="protein sequence ID" value="KZF19934.1"/>
    <property type="molecule type" value="Genomic_DNA"/>
</dbReference>
<evidence type="ECO:0000256" key="3">
    <source>
        <dbReference type="SAM" id="SignalP"/>
    </source>
</evidence>
<protein>
    <recommendedName>
        <fullName evidence="6">Mid2 domain-containing protein</fullName>
    </recommendedName>
</protein>
<dbReference type="AlphaFoldDB" id="A0A165A4G8"/>
<evidence type="ECO:0008006" key="6">
    <source>
        <dbReference type="Google" id="ProtNLM"/>
    </source>
</evidence>
<dbReference type="OMA" id="IMGRRNK"/>
<feature type="signal peptide" evidence="3">
    <location>
        <begin position="1"/>
        <end position="27"/>
    </location>
</feature>
<evidence type="ECO:0000313" key="5">
    <source>
        <dbReference type="Proteomes" id="UP000076632"/>
    </source>
</evidence>
<name>A0A165A4G8_XYLHT</name>
<sequence length="349" mass="36941">MYSQNAPRFLACLAGYAALFGSHGALAGPVEQRADIAQRDAKPEAVWKDLWSYIDKREAEHPATDATATSATSVSAASAIAEATSTGTEAAPAASATNGISVPKCTNKDGDNAPFCQPTQGEELVAGETYFVTWDPSFFTINSTVTIEAKPSGASEDDDKVDTWSSKPSLNIFGHVSLTMTKSIISDNDSERNLTLYLVALDVNGRSPPQTYTGPTVLLVGAKSGHSGSGSHPSQGTGLAIGLPIAIIIILLVSIGLYFGMRKHRGTRKGYGIGKSRRQRMGGHIPLDQDEGSVPLGADFQQANGGRRANKEETLLQAEDAATGYDNAPTSGPPNVFRDEIERQRTGRK</sequence>
<keyword evidence="5" id="KW-1185">Reference proteome</keyword>
<dbReference type="Pfam" id="PF14610">
    <property type="entry name" value="Psg1"/>
    <property type="match status" value="1"/>
</dbReference>
<evidence type="ECO:0000313" key="4">
    <source>
        <dbReference type="EMBL" id="KZF19934.1"/>
    </source>
</evidence>
<organism evidence="4 5">
    <name type="scientific">Xylona heveae (strain CBS 132557 / TC161)</name>
    <dbReference type="NCBI Taxonomy" id="1328760"/>
    <lineage>
        <taxon>Eukaryota</taxon>
        <taxon>Fungi</taxon>
        <taxon>Dikarya</taxon>
        <taxon>Ascomycota</taxon>
        <taxon>Pezizomycotina</taxon>
        <taxon>Xylonomycetes</taxon>
        <taxon>Xylonales</taxon>
        <taxon>Xylonaceae</taxon>
        <taxon>Xylona</taxon>
    </lineage>
</organism>
<dbReference type="GeneID" id="28901464"/>
<dbReference type="RefSeq" id="XP_018185489.1">
    <property type="nucleotide sequence ID" value="XM_018336327.1"/>
</dbReference>
<reference evidence="4 5" key="1">
    <citation type="journal article" date="2016" name="Fungal Biol.">
        <title>The genome of Xylona heveae provides a window into fungal endophytism.</title>
        <authorList>
            <person name="Gazis R."/>
            <person name="Kuo A."/>
            <person name="Riley R."/>
            <person name="LaButti K."/>
            <person name="Lipzen A."/>
            <person name="Lin J."/>
            <person name="Amirebrahimi M."/>
            <person name="Hesse C.N."/>
            <person name="Spatafora J.W."/>
            <person name="Henrissat B."/>
            <person name="Hainaut M."/>
            <person name="Grigoriev I.V."/>
            <person name="Hibbett D.S."/>
        </authorList>
    </citation>
    <scope>NUCLEOTIDE SEQUENCE [LARGE SCALE GENOMIC DNA]</scope>
    <source>
        <strain evidence="4 5">TC161</strain>
    </source>
</reference>
<evidence type="ECO:0000256" key="2">
    <source>
        <dbReference type="SAM" id="Phobius"/>
    </source>
</evidence>
<keyword evidence="2" id="KW-1133">Transmembrane helix</keyword>
<keyword evidence="2" id="KW-0472">Membrane</keyword>
<feature type="transmembrane region" description="Helical" evidence="2">
    <location>
        <begin position="239"/>
        <end position="259"/>
    </location>
</feature>
<keyword evidence="2" id="KW-0812">Transmembrane</keyword>
<feature type="chain" id="PRO_5007855151" description="Mid2 domain-containing protein" evidence="3">
    <location>
        <begin position="28"/>
        <end position="349"/>
    </location>
</feature>
<dbReference type="InterPro" id="IPR028000">
    <property type="entry name" value="Pma1"/>
</dbReference>
<feature type="compositionally biased region" description="Basic and acidic residues" evidence="1">
    <location>
        <begin position="337"/>
        <end position="349"/>
    </location>
</feature>
<feature type="region of interest" description="Disordered" evidence="1">
    <location>
        <begin position="270"/>
        <end position="349"/>
    </location>
</feature>
<dbReference type="Proteomes" id="UP000076632">
    <property type="component" value="Unassembled WGS sequence"/>
</dbReference>
<dbReference type="InParanoid" id="A0A165A4G8"/>
<dbReference type="OrthoDB" id="4084551at2759"/>